<name>A0A8X6NNP4_NEPPI</name>
<keyword evidence="2" id="KW-1185">Reference proteome</keyword>
<dbReference type="EMBL" id="BMAW01106253">
    <property type="protein sequence ID" value="GFT23403.1"/>
    <property type="molecule type" value="Genomic_DNA"/>
</dbReference>
<protein>
    <submittedName>
        <fullName evidence="1">Uncharacterized protein</fullName>
    </submittedName>
</protein>
<evidence type="ECO:0000313" key="2">
    <source>
        <dbReference type="Proteomes" id="UP000887013"/>
    </source>
</evidence>
<dbReference type="Proteomes" id="UP000887013">
    <property type="component" value="Unassembled WGS sequence"/>
</dbReference>
<reference evidence="1" key="1">
    <citation type="submission" date="2020-08" db="EMBL/GenBank/DDBJ databases">
        <title>Multicomponent nature underlies the extraordinary mechanical properties of spider dragline silk.</title>
        <authorList>
            <person name="Kono N."/>
            <person name="Nakamura H."/>
            <person name="Mori M."/>
            <person name="Yoshida Y."/>
            <person name="Ohtoshi R."/>
            <person name="Malay A.D."/>
            <person name="Moran D.A.P."/>
            <person name="Tomita M."/>
            <person name="Numata K."/>
            <person name="Arakawa K."/>
        </authorList>
    </citation>
    <scope>NUCLEOTIDE SEQUENCE</scope>
</reference>
<comment type="caution">
    <text evidence="1">The sequence shown here is derived from an EMBL/GenBank/DDBJ whole genome shotgun (WGS) entry which is preliminary data.</text>
</comment>
<dbReference type="AlphaFoldDB" id="A0A8X6NNP4"/>
<accession>A0A8X6NNP4</accession>
<organism evidence="1 2">
    <name type="scientific">Nephila pilipes</name>
    <name type="common">Giant wood spider</name>
    <name type="synonym">Nephila maculata</name>
    <dbReference type="NCBI Taxonomy" id="299642"/>
    <lineage>
        <taxon>Eukaryota</taxon>
        <taxon>Metazoa</taxon>
        <taxon>Ecdysozoa</taxon>
        <taxon>Arthropoda</taxon>
        <taxon>Chelicerata</taxon>
        <taxon>Arachnida</taxon>
        <taxon>Araneae</taxon>
        <taxon>Araneomorphae</taxon>
        <taxon>Entelegynae</taxon>
        <taxon>Araneoidea</taxon>
        <taxon>Nephilidae</taxon>
        <taxon>Nephila</taxon>
    </lineage>
</organism>
<proteinExistence type="predicted"/>
<sequence length="87" mass="10247">MALKNPILFRDPEVATKILNLASIFVSHCRSHNERISQRTSHITVKILSLDSNWSYILKDDVQKREKQQFLKVILKLYNIISKYCLM</sequence>
<gene>
    <name evidence="1" type="ORF">NPIL_638721</name>
</gene>
<evidence type="ECO:0000313" key="1">
    <source>
        <dbReference type="EMBL" id="GFT23403.1"/>
    </source>
</evidence>